<keyword evidence="1" id="KW-0285">Flavoprotein</keyword>
<dbReference type="InterPro" id="IPR020946">
    <property type="entry name" value="Flavin_mOase-like"/>
</dbReference>
<dbReference type="GO" id="GO:0050660">
    <property type="term" value="F:flavin adenine dinucleotide binding"/>
    <property type="evidence" value="ECO:0007669"/>
    <property type="project" value="InterPro"/>
</dbReference>
<evidence type="ECO:0000256" key="2">
    <source>
        <dbReference type="ARBA" id="ARBA00022827"/>
    </source>
</evidence>
<evidence type="ECO:0000313" key="4">
    <source>
        <dbReference type="EMBL" id="KAJ7623749.1"/>
    </source>
</evidence>
<dbReference type="InterPro" id="IPR036188">
    <property type="entry name" value="FAD/NAD-bd_sf"/>
</dbReference>
<keyword evidence="3" id="KW-0560">Oxidoreductase</keyword>
<dbReference type="Pfam" id="PF00743">
    <property type="entry name" value="FMO-like"/>
    <property type="match status" value="1"/>
</dbReference>
<dbReference type="Gene3D" id="3.50.50.60">
    <property type="entry name" value="FAD/NAD(P)-binding domain"/>
    <property type="match status" value="2"/>
</dbReference>
<dbReference type="SUPFAM" id="SSF51905">
    <property type="entry name" value="FAD/NAD(P)-binding domain"/>
    <property type="match status" value="1"/>
</dbReference>
<comment type="caution">
    <text evidence="4">The sequence shown here is derived from an EMBL/GenBank/DDBJ whole genome shotgun (WGS) entry which is preliminary data.</text>
</comment>
<proteinExistence type="predicted"/>
<sequence length="587" mass="63288">MAPITHVNDLPGSWISADLLSPITNDEGLDVAKSVAPRVSQLLSGSPAVLDSLFHPDGFWRDLVALSWSLRTFHPTSVISAKVNPLIQRAGIIPESIALQEDQVAVVPLPNGVIVVRAPFVFKTSTPATTCTAVFKLIRLKNGTINVFTATTTLLELDAMPWSKVPPEVSKEIPETLPDAVDVLIVGGGHSGLTVSSHLKAMGVNFALVEANVAIGDSWAKRYDSAKLHTTRPYSGLPYVPLPDDFPQYIPAKKMAAYYAQYAKDMQIPAYPGRRSTAATWDADKDAWKVTLTLTTEQGGQQVLFAKHLVFAVGIGGRVPNMPDYPGMETFRGESLHSGVYTNASRWAGKRVAIVGASTTALDMLGAASATVVQRGPTRLYLRGQLAAAQKVFWPGDGSMTQEVGDTLASEDPNILQSQLSAIMMKALKDAADPEYYEDLRKAGFLHEPEGPIHQQVFCRIGAHYPDVGACDAIRSGEILIKSGTPISSITPRGITFDDGSKLDHLDVIVWATGFQKDSRQSAALIVGEEVVQKLDPGEVRGCFRPSGNDRIWFQGGELQSIRHFGKFLALQVAADVAGVRPKPCTA</sequence>
<dbReference type="Proteomes" id="UP001221142">
    <property type="component" value="Unassembled WGS sequence"/>
</dbReference>
<organism evidence="4 5">
    <name type="scientific">Roridomyces roridus</name>
    <dbReference type="NCBI Taxonomy" id="1738132"/>
    <lineage>
        <taxon>Eukaryota</taxon>
        <taxon>Fungi</taxon>
        <taxon>Dikarya</taxon>
        <taxon>Basidiomycota</taxon>
        <taxon>Agaricomycotina</taxon>
        <taxon>Agaricomycetes</taxon>
        <taxon>Agaricomycetidae</taxon>
        <taxon>Agaricales</taxon>
        <taxon>Marasmiineae</taxon>
        <taxon>Mycenaceae</taxon>
        <taxon>Roridomyces</taxon>
    </lineage>
</organism>
<dbReference type="AlphaFoldDB" id="A0AAD7FJJ1"/>
<dbReference type="InterPro" id="IPR050982">
    <property type="entry name" value="Auxin_biosynth/cation_transpt"/>
</dbReference>
<gene>
    <name evidence="4" type="ORF">FB45DRAFT_926639</name>
</gene>
<dbReference type="PANTHER" id="PTHR43539">
    <property type="entry name" value="FLAVIN-BINDING MONOOXYGENASE-LIKE PROTEIN (AFU_ORTHOLOGUE AFUA_4G09220)"/>
    <property type="match status" value="1"/>
</dbReference>
<evidence type="ECO:0000256" key="3">
    <source>
        <dbReference type="ARBA" id="ARBA00023002"/>
    </source>
</evidence>
<evidence type="ECO:0000313" key="5">
    <source>
        <dbReference type="Proteomes" id="UP001221142"/>
    </source>
</evidence>
<name>A0AAD7FJJ1_9AGAR</name>
<dbReference type="GO" id="GO:0004499">
    <property type="term" value="F:N,N-dimethylaniline monooxygenase activity"/>
    <property type="evidence" value="ECO:0007669"/>
    <property type="project" value="InterPro"/>
</dbReference>
<reference evidence="4" key="1">
    <citation type="submission" date="2023-03" db="EMBL/GenBank/DDBJ databases">
        <title>Massive genome expansion in bonnet fungi (Mycena s.s.) driven by repeated elements and novel gene families across ecological guilds.</title>
        <authorList>
            <consortium name="Lawrence Berkeley National Laboratory"/>
            <person name="Harder C.B."/>
            <person name="Miyauchi S."/>
            <person name="Viragh M."/>
            <person name="Kuo A."/>
            <person name="Thoen E."/>
            <person name="Andreopoulos B."/>
            <person name="Lu D."/>
            <person name="Skrede I."/>
            <person name="Drula E."/>
            <person name="Henrissat B."/>
            <person name="Morin E."/>
            <person name="Kohler A."/>
            <person name="Barry K."/>
            <person name="LaButti K."/>
            <person name="Morin E."/>
            <person name="Salamov A."/>
            <person name="Lipzen A."/>
            <person name="Mereny Z."/>
            <person name="Hegedus B."/>
            <person name="Baldrian P."/>
            <person name="Stursova M."/>
            <person name="Weitz H."/>
            <person name="Taylor A."/>
            <person name="Grigoriev I.V."/>
            <person name="Nagy L.G."/>
            <person name="Martin F."/>
            <person name="Kauserud H."/>
        </authorList>
    </citation>
    <scope>NUCLEOTIDE SEQUENCE</scope>
    <source>
        <strain evidence="4">9284</strain>
    </source>
</reference>
<dbReference type="GO" id="GO:0050661">
    <property type="term" value="F:NADP binding"/>
    <property type="evidence" value="ECO:0007669"/>
    <property type="project" value="InterPro"/>
</dbReference>
<keyword evidence="5" id="KW-1185">Reference proteome</keyword>
<dbReference type="PANTHER" id="PTHR43539:SF68">
    <property type="entry name" value="FLAVIN-BINDING MONOOXYGENASE-LIKE PROTEIN (AFU_ORTHOLOGUE AFUA_4G09220)"/>
    <property type="match status" value="1"/>
</dbReference>
<evidence type="ECO:0000256" key="1">
    <source>
        <dbReference type="ARBA" id="ARBA00022630"/>
    </source>
</evidence>
<accession>A0AAD7FJJ1</accession>
<protein>
    <recommendedName>
        <fullName evidence="6">FAD/NAD(P)-binding domain-containing protein</fullName>
    </recommendedName>
</protein>
<keyword evidence="2" id="KW-0274">FAD</keyword>
<evidence type="ECO:0008006" key="6">
    <source>
        <dbReference type="Google" id="ProtNLM"/>
    </source>
</evidence>
<dbReference type="EMBL" id="JARKIF010000014">
    <property type="protein sequence ID" value="KAJ7623749.1"/>
    <property type="molecule type" value="Genomic_DNA"/>
</dbReference>